<name>A0ACD5ALE4_9ACTN</name>
<sequence length="1246" mass="129419">MPTGPTPRSGRTAALCAALTLAVVGPALPVRADAAPQSAPVGVTTRTADRSAHTDTVTLVTGDTVTVTTGPGGRTSIDARPAPGTATTFHTESTPAGATYVIPDSAGAGLADGRLDRELFNVTRLIADGQDDTGGDTLPLIVDYPGNPARSTLAARAADAPGVTRHAALASLGATAVEVDKDKVRAFSREVLDGPKAVLRPDRRVRATLDKSVPQIGAPEVWKSGYDGSGVKVAVLDTGIDFAHPDLADRVLDSKSFIAGQGVQDGRGHGTHVASTVAGSGAASGGRYKGVAPGARLLVGKVLDNRGNGDESSVIAGMEWAVAQGADIVSMSLGSPTEVGSDLLSEAVDRLSESSGALFVIASGNTGPGRATVASPGTARSALTVGAVDAQDRLADFSGRGPTVDGALKPEITAPGVGIVAARAAGTNIGTAVDASYTAMDGTSMATPHVAGAAALLKQQHPQWKAARLKDSLVSSARTAADHDVYEQGAGRVAVDRASAQPVTASGTVDLGDLRDRQQPLDRDVTYTNDGDHAVTLALRLDLSRGGAAALSADTVTVPARGTATVTLSVDPARTGTGRYDGYLTATDATTTLTTAVGWTEQPPRRTVDFTFTGRDGKAAGQTNLQILNTTSGEAELRSLTFLGADTWRTELPEGRYALQALVTTYDAQRYPAAVDTFAEPEFTVDGDRTVAVDARAARPLTARIDGEDRPLERAAVSVTARRTLDDGASAAIGVATGLSDRTSQYGAIPSHSTAERGTFDLTAEHRLRDPLVRGSWTAAHRTTRLDLLTPDLGERSTGAQELTAVDVGTGDDSDYAGRDVSGRLAVVRTNGWLPPVLATAARHGAAAVLAIRPTGGVTLVQGSAADTLPAVAVSHEQGAPLLRALAEGSPVTVALTGRGDSRFTYTLPFHARGGIPEETTVTGRPAQFAALVNTFSADGTSRLAEDDLTTWHTWETSTFRTTARHLAPGTRTDFVHAADSRYLQTVHTSDLSGTYLEEYPAAHEAGSTLHRDWGRAPMHPTLPRRISCPMCRADSGASFLLAPYGDGDPEHFGMGSATATLTYRRDGQEVSAAQLFVPEEAEYSIDQTVIRRTNALETLGIRTDTTYTFRSKAPEAGATAPGCEDVYGAGHPCAALPVILLSYDLGVDGTNTAPAGRSFPVRVGTLRPDGHRGAPVTGIRVEASYDDGATWSDRVEPPVRPDGSATAVLTHPRVDTGHVTLRVTAWDGSGNRTRQTVVRAYALRG</sequence>
<organism evidence="1 2">
    <name type="scientific">Streptomyces citrinus</name>
    <dbReference type="NCBI Taxonomy" id="3118173"/>
    <lineage>
        <taxon>Bacteria</taxon>
        <taxon>Bacillati</taxon>
        <taxon>Actinomycetota</taxon>
        <taxon>Actinomycetes</taxon>
        <taxon>Kitasatosporales</taxon>
        <taxon>Streptomycetaceae</taxon>
        <taxon>Streptomyces</taxon>
    </lineage>
</organism>
<evidence type="ECO:0000313" key="2">
    <source>
        <dbReference type="Proteomes" id="UP001432251"/>
    </source>
</evidence>
<keyword evidence="2" id="KW-1185">Reference proteome</keyword>
<dbReference type="Proteomes" id="UP001432251">
    <property type="component" value="Chromosome"/>
</dbReference>
<reference evidence="1" key="1">
    <citation type="journal article" date="2025" name="Int. J. Syst. Evol. Microbiol.">
        <title>Streptomyces citrinus sp. nov., with yellow diffusible pigment.</title>
        <authorList>
            <person name="He Y."/>
            <person name="Yang E."/>
            <person name="Xu J."/>
            <person name="Sun Y."/>
            <person name="Sun L."/>
        </authorList>
    </citation>
    <scope>NUCLEOTIDE SEQUENCE</scope>
    <source>
        <strain evidence="1">Q6</strain>
    </source>
</reference>
<gene>
    <name evidence="1" type="ORF">V2W30_34875</name>
</gene>
<accession>A0ACD5ALE4</accession>
<evidence type="ECO:0000313" key="1">
    <source>
        <dbReference type="EMBL" id="WWQ68004.1"/>
    </source>
</evidence>
<proteinExistence type="predicted"/>
<dbReference type="EMBL" id="CP146022">
    <property type="protein sequence ID" value="WWQ68004.1"/>
    <property type="molecule type" value="Genomic_DNA"/>
</dbReference>
<protein>
    <submittedName>
        <fullName evidence="1">S8 family serine peptidase</fullName>
    </submittedName>
</protein>